<accession>H0G1L5</accession>
<proteinExistence type="predicted"/>
<sequence length="59" mass="6233">MSKAAFRQADLERILRAAKKVGAVVQVDLRTLEVKILPASGDVSNASDGLAPDGPENWG</sequence>
<organism evidence="1 2">
    <name type="scientific">Sinorhizobium meliloti CCNWSX0020</name>
    <dbReference type="NCBI Taxonomy" id="1107881"/>
    <lineage>
        <taxon>Bacteria</taxon>
        <taxon>Pseudomonadati</taxon>
        <taxon>Pseudomonadota</taxon>
        <taxon>Alphaproteobacteria</taxon>
        <taxon>Hyphomicrobiales</taxon>
        <taxon>Rhizobiaceae</taxon>
        <taxon>Sinorhizobium/Ensifer group</taxon>
        <taxon>Sinorhizobium</taxon>
    </lineage>
</organism>
<gene>
    <name evidence="1" type="ORF">SM0020_16763</name>
</gene>
<dbReference type="Proteomes" id="UP000004038">
    <property type="component" value="Unassembled WGS sequence"/>
</dbReference>
<name>H0G1L5_RHIML</name>
<protein>
    <submittedName>
        <fullName evidence="1">Uncharacterized protein</fullName>
    </submittedName>
</protein>
<evidence type="ECO:0000313" key="1">
    <source>
        <dbReference type="EMBL" id="EHK76856.1"/>
    </source>
</evidence>
<dbReference type="AlphaFoldDB" id="H0G1L5"/>
<reference evidence="1 2" key="1">
    <citation type="journal article" date="2012" name="J. Bacteriol.">
        <title>Draft Genome Sequence of Sinorhizobium meliloti CCNWSX0020, a Nitrogen-Fixing Symbiont with Copper Tolerance Capability Isolated from Lead-Zinc Mine Tailings.</title>
        <authorList>
            <person name="Li Z."/>
            <person name="Ma Z."/>
            <person name="Hao X."/>
            <person name="Wei G."/>
        </authorList>
    </citation>
    <scope>NUCLEOTIDE SEQUENCE [LARGE SCALE GENOMIC DNA]</scope>
    <source>
        <strain evidence="1 2">CCNWSX0020</strain>
    </source>
</reference>
<evidence type="ECO:0000313" key="2">
    <source>
        <dbReference type="Proteomes" id="UP000004038"/>
    </source>
</evidence>
<dbReference type="EMBL" id="AGVV01000031">
    <property type="protein sequence ID" value="EHK76856.1"/>
    <property type="molecule type" value="Genomic_DNA"/>
</dbReference>